<dbReference type="Pfam" id="PF00072">
    <property type="entry name" value="Response_reg"/>
    <property type="match status" value="1"/>
</dbReference>
<comment type="function">
    <text evidence="13">Member of the two-component regulatory system BvgS/BvgA. Phosphorylates BvgA via a four-step phosphorelay in response to environmental signals.</text>
</comment>
<dbReference type="HOGENOM" id="CLU_000445_114_15_4"/>
<dbReference type="OrthoDB" id="8552871at2"/>
<keyword evidence="7" id="KW-0547">Nucleotide-binding</keyword>
<dbReference type="Pfam" id="PF08448">
    <property type="entry name" value="PAS_4"/>
    <property type="match status" value="1"/>
</dbReference>
<name>W0SD57_9PROT</name>
<gene>
    <name evidence="21" type="ORF">SUTH_01186</name>
</gene>
<dbReference type="InterPro" id="IPR004358">
    <property type="entry name" value="Sig_transdc_His_kin-like_C"/>
</dbReference>
<dbReference type="EMBL" id="AP012547">
    <property type="protein sequence ID" value="BAO28986.1"/>
    <property type="molecule type" value="Genomic_DNA"/>
</dbReference>
<dbReference type="InterPro" id="IPR035965">
    <property type="entry name" value="PAS-like_dom_sf"/>
</dbReference>
<evidence type="ECO:0000256" key="1">
    <source>
        <dbReference type="ARBA" id="ARBA00000085"/>
    </source>
</evidence>
<dbReference type="Gene3D" id="3.30.565.10">
    <property type="entry name" value="Histidine kinase-like ATPase, C-terminal domain"/>
    <property type="match status" value="1"/>
</dbReference>
<keyword evidence="8" id="KW-0418">Kinase</keyword>
<feature type="coiled-coil region" evidence="16">
    <location>
        <begin position="333"/>
        <end position="360"/>
    </location>
</feature>
<dbReference type="FunFam" id="1.10.287.130:FF:000004">
    <property type="entry name" value="Ethylene receptor 1"/>
    <property type="match status" value="1"/>
</dbReference>
<feature type="modified residue" description="4-aspartylphosphate" evidence="15">
    <location>
        <position position="680"/>
    </location>
</feature>
<keyword evidence="12 17" id="KW-0472">Membrane</keyword>
<dbReference type="PANTHER" id="PTHR45339:SF5">
    <property type="entry name" value="HISTIDINE KINASE"/>
    <property type="match status" value="1"/>
</dbReference>
<dbReference type="CDD" id="cd00082">
    <property type="entry name" value="HisKA"/>
    <property type="match status" value="1"/>
</dbReference>
<proteinExistence type="predicted"/>
<dbReference type="InterPro" id="IPR003594">
    <property type="entry name" value="HATPase_dom"/>
</dbReference>
<comment type="subcellular location">
    <subcellularLocation>
        <location evidence="2">Membrane</location>
    </subcellularLocation>
</comment>
<dbReference type="PROSITE" id="PS50112">
    <property type="entry name" value="PAS"/>
    <property type="match status" value="1"/>
</dbReference>
<dbReference type="CDD" id="cd17546">
    <property type="entry name" value="REC_hyHK_CKI1_RcsC-like"/>
    <property type="match status" value="1"/>
</dbReference>
<evidence type="ECO:0000259" key="19">
    <source>
        <dbReference type="PROSITE" id="PS50110"/>
    </source>
</evidence>
<evidence type="ECO:0000256" key="11">
    <source>
        <dbReference type="ARBA" id="ARBA00023012"/>
    </source>
</evidence>
<evidence type="ECO:0000313" key="22">
    <source>
        <dbReference type="Proteomes" id="UP000031637"/>
    </source>
</evidence>
<dbReference type="PROSITE" id="PS50110">
    <property type="entry name" value="RESPONSE_REGULATORY"/>
    <property type="match status" value="1"/>
</dbReference>
<dbReference type="PRINTS" id="PR00344">
    <property type="entry name" value="BCTRLSENSOR"/>
</dbReference>
<dbReference type="InterPro" id="IPR001789">
    <property type="entry name" value="Sig_transdc_resp-reg_receiver"/>
</dbReference>
<evidence type="ECO:0000256" key="14">
    <source>
        <dbReference type="ARBA" id="ARBA00070152"/>
    </source>
</evidence>
<dbReference type="AlphaFoldDB" id="W0SD57"/>
<keyword evidence="16" id="KW-0175">Coiled coil</keyword>
<dbReference type="GO" id="GO:0016020">
    <property type="term" value="C:membrane"/>
    <property type="evidence" value="ECO:0007669"/>
    <property type="project" value="UniProtKB-SubCell"/>
</dbReference>
<evidence type="ECO:0000256" key="2">
    <source>
        <dbReference type="ARBA" id="ARBA00004370"/>
    </source>
</evidence>
<protein>
    <recommendedName>
        <fullName evidence="14">Virulence sensor protein BvgS</fullName>
        <ecNumber evidence="3">2.7.13.3</ecNumber>
    </recommendedName>
</protein>
<dbReference type="Pfam" id="PF00512">
    <property type="entry name" value="HisKA"/>
    <property type="match status" value="1"/>
</dbReference>
<keyword evidence="22" id="KW-1185">Reference proteome</keyword>
<keyword evidence="9" id="KW-0067">ATP-binding</keyword>
<keyword evidence="4 15" id="KW-0597">Phosphoprotein</keyword>
<reference evidence="21 22" key="1">
    <citation type="journal article" date="2014" name="Syst. Appl. Microbiol.">
        <title>Complete genomes of freshwater sulfur oxidizers Sulfuricella denitrificans skB26 and Sulfuritalea hydrogenivorans sk43H: genetic insights into the sulfur oxidation pathway of betaproteobacteria.</title>
        <authorList>
            <person name="Watanabe T."/>
            <person name="Kojima H."/>
            <person name="Fukui M."/>
        </authorList>
    </citation>
    <scope>NUCLEOTIDE SEQUENCE [LARGE SCALE GENOMIC DNA]</scope>
    <source>
        <strain evidence="21">DSM22779</strain>
    </source>
</reference>
<comment type="catalytic activity">
    <reaction evidence="1">
        <text>ATP + protein L-histidine = ADP + protein N-phospho-L-histidine.</text>
        <dbReference type="EC" id="2.7.13.3"/>
    </reaction>
</comment>
<dbReference type="SUPFAM" id="SSF47384">
    <property type="entry name" value="Homodimeric domain of signal transducing histidine kinase"/>
    <property type="match status" value="1"/>
</dbReference>
<evidence type="ECO:0000256" key="15">
    <source>
        <dbReference type="PROSITE-ProRule" id="PRU00169"/>
    </source>
</evidence>
<accession>W0SD57</accession>
<dbReference type="SMART" id="SM00388">
    <property type="entry name" value="HisKA"/>
    <property type="match status" value="1"/>
</dbReference>
<dbReference type="CDD" id="cd16922">
    <property type="entry name" value="HATPase_EvgS-ArcB-TorS-like"/>
    <property type="match status" value="1"/>
</dbReference>
<evidence type="ECO:0000256" key="9">
    <source>
        <dbReference type="ARBA" id="ARBA00022840"/>
    </source>
</evidence>
<dbReference type="EC" id="2.7.13.3" evidence="3"/>
<dbReference type="KEGG" id="shd:SUTH_01186"/>
<evidence type="ECO:0000256" key="4">
    <source>
        <dbReference type="ARBA" id="ARBA00022553"/>
    </source>
</evidence>
<dbReference type="CDD" id="cd00130">
    <property type="entry name" value="PAS"/>
    <property type="match status" value="1"/>
</dbReference>
<dbReference type="PROSITE" id="PS50109">
    <property type="entry name" value="HIS_KIN"/>
    <property type="match status" value="1"/>
</dbReference>
<evidence type="ECO:0000256" key="6">
    <source>
        <dbReference type="ARBA" id="ARBA00022692"/>
    </source>
</evidence>
<evidence type="ECO:0000256" key="8">
    <source>
        <dbReference type="ARBA" id="ARBA00022777"/>
    </source>
</evidence>
<feature type="transmembrane region" description="Helical" evidence="17">
    <location>
        <begin position="133"/>
        <end position="154"/>
    </location>
</feature>
<evidence type="ECO:0000259" key="20">
    <source>
        <dbReference type="PROSITE" id="PS50112"/>
    </source>
</evidence>
<dbReference type="RefSeq" id="WP_052473313.1">
    <property type="nucleotide sequence ID" value="NZ_AP012547.1"/>
</dbReference>
<evidence type="ECO:0000256" key="12">
    <source>
        <dbReference type="ARBA" id="ARBA00023136"/>
    </source>
</evidence>
<feature type="transmembrane region" description="Helical" evidence="17">
    <location>
        <begin position="21"/>
        <end position="43"/>
    </location>
</feature>
<feature type="transmembrane region" description="Helical" evidence="17">
    <location>
        <begin position="107"/>
        <end position="126"/>
    </location>
</feature>
<feature type="transmembrane region" description="Helical" evidence="17">
    <location>
        <begin position="55"/>
        <end position="75"/>
    </location>
</feature>
<dbReference type="InterPro" id="IPR013656">
    <property type="entry name" value="PAS_4"/>
</dbReference>
<dbReference type="InterPro" id="IPR003661">
    <property type="entry name" value="HisK_dim/P_dom"/>
</dbReference>
<dbReference type="GO" id="GO:0005524">
    <property type="term" value="F:ATP binding"/>
    <property type="evidence" value="ECO:0007669"/>
    <property type="project" value="UniProtKB-KW"/>
</dbReference>
<dbReference type="SMART" id="SM00448">
    <property type="entry name" value="REC"/>
    <property type="match status" value="1"/>
</dbReference>
<dbReference type="Pfam" id="PF02518">
    <property type="entry name" value="HATPase_c"/>
    <property type="match status" value="1"/>
</dbReference>
<evidence type="ECO:0000256" key="16">
    <source>
        <dbReference type="SAM" id="Coils"/>
    </source>
</evidence>
<dbReference type="PANTHER" id="PTHR45339">
    <property type="entry name" value="HYBRID SIGNAL TRANSDUCTION HISTIDINE KINASE J"/>
    <property type="match status" value="1"/>
</dbReference>
<sequence length="764" mass="83229">MKRLFANAAGHSAEQTQLNSTILASFALVTGLIGIGTGIASLLTTYRDESLAATVLRVAAPLTAGVVLLAAWAAVRFAKRLGLAFAITTLMAVSFALAFPLSLHIGIHAQSLTVLTLVILLSGLIYGPREAKLTTVFSIATVCVLYAAELYQWFGIHTPQPPVTAPIMRFANFIVLYGASGWLISRYGKLFHDTLQRQQDTLAQLHASMADMERARAARERQTKVIRTVTEAIPGTIGYWTSELRCEFANAGYARYLGLNPEQMIGARYEDVMPPAVVENNRPFVRRALAGEASSFPMSGTSPDGVFWHGWMRYLPDVADGKVRGFFTVGWDITELHQSQQRLEATNRMLEERTRQAEAANVAKSQFLATMSHEIRTPLNGIMGMAQLLLMPGLAESESRDYARTVLASGQTLLTLLNDILDLSKIEAGKMELMRTTVDPDALLMETLSLFAANAEKQGLALEGKWHGPKNAHYLGDPARLRQMLGNLVSNAVKFTPSGTVSVDVRPLDNPAGESFGSVMIEFSVRDTGIGIAEEKRNSLFQPFSQLDASHTRKYGGTGLGLSIVRSLAEQMGGVVGVESVSGAGSRFWFTARMEQVADGGERRHQERYGPHSLNPGDTVATTHVLLVEDNPTNQVVIRALLDKAGCVTVVAGNGREALEALGIAEGSTANVQPDIILMDCHMPEMDGLEATRRIRAWESESGSPRMPVMAVTASAFVEDRERAREAGMDDFIAKPVAYEELIAKLGHLVKLHQREVDRAVPRL</sequence>
<keyword evidence="6 17" id="KW-0812">Transmembrane</keyword>
<dbReference type="STRING" id="1223802.SUTH_01186"/>
<dbReference type="InterPro" id="IPR036890">
    <property type="entry name" value="HATPase_C_sf"/>
</dbReference>
<dbReference type="Proteomes" id="UP000031637">
    <property type="component" value="Chromosome"/>
</dbReference>
<dbReference type="InterPro" id="IPR011006">
    <property type="entry name" value="CheY-like_superfamily"/>
</dbReference>
<feature type="domain" description="Response regulatory" evidence="19">
    <location>
        <begin position="624"/>
        <end position="750"/>
    </location>
</feature>
<feature type="domain" description="Histidine kinase" evidence="18">
    <location>
        <begin position="370"/>
        <end position="596"/>
    </location>
</feature>
<evidence type="ECO:0000256" key="17">
    <source>
        <dbReference type="SAM" id="Phobius"/>
    </source>
</evidence>
<keyword evidence="11" id="KW-0902">Two-component regulatory system</keyword>
<dbReference type="InterPro" id="IPR005467">
    <property type="entry name" value="His_kinase_dom"/>
</dbReference>
<dbReference type="Gene3D" id="1.10.287.130">
    <property type="match status" value="1"/>
</dbReference>
<keyword evidence="10 17" id="KW-1133">Transmembrane helix</keyword>
<keyword evidence="5" id="KW-0808">Transferase</keyword>
<dbReference type="InterPro" id="IPR000014">
    <property type="entry name" value="PAS"/>
</dbReference>
<dbReference type="Gene3D" id="3.40.50.2300">
    <property type="match status" value="1"/>
</dbReference>
<feature type="transmembrane region" description="Helical" evidence="17">
    <location>
        <begin position="82"/>
        <end position="101"/>
    </location>
</feature>
<dbReference type="SUPFAM" id="SSF55785">
    <property type="entry name" value="PYP-like sensor domain (PAS domain)"/>
    <property type="match status" value="1"/>
</dbReference>
<dbReference type="SUPFAM" id="SSF52172">
    <property type="entry name" value="CheY-like"/>
    <property type="match status" value="1"/>
</dbReference>
<dbReference type="SMART" id="SM00387">
    <property type="entry name" value="HATPase_c"/>
    <property type="match status" value="1"/>
</dbReference>
<evidence type="ECO:0000313" key="21">
    <source>
        <dbReference type="EMBL" id="BAO28986.1"/>
    </source>
</evidence>
<dbReference type="GO" id="GO:0000155">
    <property type="term" value="F:phosphorelay sensor kinase activity"/>
    <property type="evidence" value="ECO:0007669"/>
    <property type="project" value="InterPro"/>
</dbReference>
<dbReference type="InterPro" id="IPR036097">
    <property type="entry name" value="HisK_dim/P_sf"/>
</dbReference>
<evidence type="ECO:0000256" key="13">
    <source>
        <dbReference type="ARBA" id="ARBA00058004"/>
    </source>
</evidence>
<dbReference type="SUPFAM" id="SSF55874">
    <property type="entry name" value="ATPase domain of HSP90 chaperone/DNA topoisomerase II/histidine kinase"/>
    <property type="match status" value="1"/>
</dbReference>
<feature type="domain" description="PAS" evidence="20">
    <location>
        <begin position="222"/>
        <end position="292"/>
    </location>
</feature>
<evidence type="ECO:0000256" key="7">
    <source>
        <dbReference type="ARBA" id="ARBA00022741"/>
    </source>
</evidence>
<dbReference type="Gene3D" id="3.30.450.20">
    <property type="entry name" value="PAS domain"/>
    <property type="match status" value="1"/>
</dbReference>
<organism evidence="21 22">
    <name type="scientific">Sulfuritalea hydrogenivorans sk43H</name>
    <dbReference type="NCBI Taxonomy" id="1223802"/>
    <lineage>
        <taxon>Bacteria</taxon>
        <taxon>Pseudomonadati</taxon>
        <taxon>Pseudomonadota</taxon>
        <taxon>Betaproteobacteria</taxon>
        <taxon>Nitrosomonadales</taxon>
        <taxon>Sterolibacteriaceae</taxon>
        <taxon>Sulfuritalea</taxon>
    </lineage>
</organism>
<dbReference type="SMART" id="SM00091">
    <property type="entry name" value="PAS"/>
    <property type="match status" value="1"/>
</dbReference>
<dbReference type="FunFam" id="3.30.565.10:FF:000010">
    <property type="entry name" value="Sensor histidine kinase RcsC"/>
    <property type="match status" value="1"/>
</dbReference>
<evidence type="ECO:0000256" key="10">
    <source>
        <dbReference type="ARBA" id="ARBA00022989"/>
    </source>
</evidence>
<evidence type="ECO:0000256" key="3">
    <source>
        <dbReference type="ARBA" id="ARBA00012438"/>
    </source>
</evidence>
<evidence type="ECO:0000259" key="18">
    <source>
        <dbReference type="PROSITE" id="PS50109"/>
    </source>
</evidence>
<evidence type="ECO:0000256" key="5">
    <source>
        <dbReference type="ARBA" id="ARBA00022679"/>
    </source>
</evidence>